<feature type="domain" description="PDZ" evidence="2">
    <location>
        <begin position="353"/>
        <end position="434"/>
    </location>
</feature>
<keyword evidence="4" id="KW-1185">Reference proteome</keyword>
<dbReference type="Proteomes" id="UP000054408">
    <property type="component" value="Unassembled WGS sequence"/>
</dbReference>
<organism evidence="3 4">
    <name type="scientific">Thecamonas trahens ATCC 50062</name>
    <dbReference type="NCBI Taxonomy" id="461836"/>
    <lineage>
        <taxon>Eukaryota</taxon>
        <taxon>Apusozoa</taxon>
        <taxon>Apusomonadida</taxon>
        <taxon>Apusomonadidae</taxon>
        <taxon>Thecamonas</taxon>
    </lineage>
</organism>
<proteinExistence type="predicted"/>
<dbReference type="EMBL" id="GL349445">
    <property type="protein sequence ID" value="KNC47175.1"/>
    <property type="molecule type" value="Genomic_DNA"/>
</dbReference>
<dbReference type="InterPro" id="IPR001478">
    <property type="entry name" value="PDZ"/>
</dbReference>
<dbReference type="GeneID" id="25563193"/>
<dbReference type="AlphaFoldDB" id="A0A0L0D4L3"/>
<gene>
    <name evidence="3" type="ORF">AMSG_03603</name>
</gene>
<dbReference type="Pfam" id="PF13180">
    <property type="entry name" value="PDZ_2"/>
    <property type="match status" value="1"/>
</dbReference>
<reference evidence="3 4" key="1">
    <citation type="submission" date="2010-05" db="EMBL/GenBank/DDBJ databases">
        <title>The Genome Sequence of Thecamonas trahens ATCC 50062.</title>
        <authorList>
            <consortium name="The Broad Institute Genome Sequencing Platform"/>
            <person name="Russ C."/>
            <person name="Cuomo C."/>
            <person name="Shea T."/>
            <person name="Young S.K."/>
            <person name="Zeng Q."/>
            <person name="Koehrsen M."/>
            <person name="Haas B."/>
            <person name="Borodovsky M."/>
            <person name="Guigo R."/>
            <person name="Alvarado L."/>
            <person name="Berlin A."/>
            <person name="Bochicchio J."/>
            <person name="Borenstein D."/>
            <person name="Chapman S."/>
            <person name="Chen Z."/>
            <person name="Freedman E."/>
            <person name="Gellesch M."/>
            <person name="Goldberg J."/>
            <person name="Griggs A."/>
            <person name="Gujja S."/>
            <person name="Heilman E."/>
            <person name="Heiman D."/>
            <person name="Hepburn T."/>
            <person name="Howarth C."/>
            <person name="Jen D."/>
            <person name="Larson L."/>
            <person name="Mehta T."/>
            <person name="Park D."/>
            <person name="Pearson M."/>
            <person name="Roberts A."/>
            <person name="Saif S."/>
            <person name="Shenoy N."/>
            <person name="Sisk P."/>
            <person name="Stolte C."/>
            <person name="Sykes S."/>
            <person name="Thomson T."/>
            <person name="Walk T."/>
            <person name="White J."/>
            <person name="Yandava C."/>
            <person name="Burger G."/>
            <person name="Gray M.W."/>
            <person name="Holland P.W.H."/>
            <person name="King N."/>
            <person name="Lang F.B.F."/>
            <person name="Roger A.J."/>
            <person name="Ruiz-Trillo I."/>
            <person name="Lander E."/>
            <person name="Nusbaum C."/>
        </authorList>
    </citation>
    <scope>NUCLEOTIDE SEQUENCE [LARGE SCALE GENOMIC DNA]</scope>
    <source>
        <strain evidence="3 4">ATCC 50062</strain>
    </source>
</reference>
<dbReference type="SMART" id="SM00228">
    <property type="entry name" value="PDZ"/>
    <property type="match status" value="1"/>
</dbReference>
<feature type="coiled-coil region" evidence="1">
    <location>
        <begin position="123"/>
        <end position="306"/>
    </location>
</feature>
<evidence type="ECO:0000313" key="3">
    <source>
        <dbReference type="EMBL" id="KNC47175.1"/>
    </source>
</evidence>
<dbReference type="PROSITE" id="PS50106">
    <property type="entry name" value="PDZ"/>
    <property type="match status" value="1"/>
</dbReference>
<evidence type="ECO:0000256" key="1">
    <source>
        <dbReference type="SAM" id="Coils"/>
    </source>
</evidence>
<sequence>MAGRRGGANGVGSGALGAPPVLPLLDAVVDVEVVAAAPALPLLDAAGGLKTISFTAAPLTAGPGGWATVPGQGPTVTTATLLPLAELSSDEASDDSTTWRRRRPEALAAASANREAAAALASAASLRARLASLEAVHENSRRREAQARTRLNAALDEIDELNTALYETRRELVAVHEATGPAALEAHALELDAAVAEKTAAEDELAAARASEAALRAQLAKVTEAMAELESEQTKLTAQLMYETGEENFLKDEVARLRAALAHKDSQLEAASKEVDQRVSEIRYELERSRGKCAGLQARLDELELVRSQSETTSAPLLHAPSSAAPVAPLASDKVIAYTEAMAEKERRERKRLVAAREKERLRRLKPEIGLVLDKKMVVTQLTPGKTAVDAGFQVGDRVLKFSGTSVSSLAELGAILAHTAVADVVDVEIARAAAPTQAAEPHDVHRTSSFLTLPLLIGGVGLDLDELHEVLDLIAQTRA</sequence>
<protein>
    <recommendedName>
        <fullName evidence="2">PDZ domain-containing protein</fullName>
    </recommendedName>
</protein>
<dbReference type="Gene3D" id="2.30.42.10">
    <property type="match status" value="1"/>
</dbReference>
<dbReference type="SUPFAM" id="SSF50156">
    <property type="entry name" value="PDZ domain-like"/>
    <property type="match status" value="1"/>
</dbReference>
<evidence type="ECO:0000259" key="2">
    <source>
        <dbReference type="PROSITE" id="PS50106"/>
    </source>
</evidence>
<dbReference type="InterPro" id="IPR036034">
    <property type="entry name" value="PDZ_sf"/>
</dbReference>
<keyword evidence="1" id="KW-0175">Coiled coil</keyword>
<dbReference type="RefSeq" id="XP_013759949.1">
    <property type="nucleotide sequence ID" value="XM_013904495.1"/>
</dbReference>
<name>A0A0L0D4L3_THETB</name>
<evidence type="ECO:0000313" key="4">
    <source>
        <dbReference type="Proteomes" id="UP000054408"/>
    </source>
</evidence>
<accession>A0A0L0D4L3</accession>